<name>A0A6G3T199_STRAQ</name>
<evidence type="ECO:0000313" key="3">
    <source>
        <dbReference type="EMBL" id="NEB88685.1"/>
    </source>
</evidence>
<organism evidence="3">
    <name type="scientific">Streptomyces anulatus</name>
    <name type="common">Streptomyces chrysomallus</name>
    <dbReference type="NCBI Taxonomy" id="1892"/>
    <lineage>
        <taxon>Bacteria</taxon>
        <taxon>Bacillati</taxon>
        <taxon>Actinomycetota</taxon>
        <taxon>Actinomycetes</taxon>
        <taxon>Kitasatosporales</taxon>
        <taxon>Streptomycetaceae</taxon>
        <taxon>Streptomyces</taxon>
    </lineage>
</organism>
<dbReference type="EMBL" id="JAAGMS010000302">
    <property type="protein sequence ID" value="NEC01802.1"/>
    <property type="molecule type" value="Genomic_DNA"/>
</dbReference>
<feature type="region of interest" description="Disordered" evidence="2">
    <location>
        <begin position="42"/>
        <end position="62"/>
    </location>
</feature>
<reference evidence="3 5" key="1">
    <citation type="submission" date="2020-01" db="EMBL/GenBank/DDBJ databases">
        <title>Insect and environment-associated Actinomycetes.</title>
        <authorList>
            <person name="Currrie C."/>
            <person name="Chevrette M."/>
            <person name="Carlson C."/>
            <person name="Stubbendieck R."/>
            <person name="Wendt-Pienkowski E."/>
        </authorList>
    </citation>
    <scope>NUCLEOTIDE SEQUENCE</scope>
    <source>
        <strain evidence="3">SID505</strain>
        <strain evidence="4 5">SID7903</strain>
    </source>
</reference>
<proteinExistence type="predicted"/>
<dbReference type="Pfam" id="PF04203">
    <property type="entry name" value="Sortase"/>
    <property type="match status" value="1"/>
</dbReference>
<dbReference type="GO" id="GO:0016787">
    <property type="term" value="F:hydrolase activity"/>
    <property type="evidence" value="ECO:0007669"/>
    <property type="project" value="UniProtKB-KW"/>
</dbReference>
<comment type="caution">
    <text evidence="3">The sequence shown here is derived from an EMBL/GenBank/DDBJ whole genome shotgun (WGS) entry which is preliminary data.</text>
</comment>
<evidence type="ECO:0000313" key="4">
    <source>
        <dbReference type="EMBL" id="NEC01802.1"/>
    </source>
</evidence>
<evidence type="ECO:0000256" key="2">
    <source>
        <dbReference type="SAM" id="MobiDB-lite"/>
    </source>
</evidence>
<dbReference type="EMBL" id="JAAGMK010000911">
    <property type="protein sequence ID" value="NEB88685.1"/>
    <property type="molecule type" value="Genomic_DNA"/>
</dbReference>
<protein>
    <submittedName>
        <fullName evidence="3">Class F sortase</fullName>
    </submittedName>
</protein>
<dbReference type="NCBIfam" id="NF033748">
    <property type="entry name" value="class_F_sortase"/>
    <property type="match status" value="1"/>
</dbReference>
<sequence length="215" mass="22386">MSASAQKAKGWLVGIAVLCGIWLIQNGPGGQLIPPQPSSAQAFAAGPQLQPGSPVAEPLNPSEPVRIRIPSIEVDAPMTRLGLAADGSLDVPPDEDRNLAGWYADGVPPGARGTAIVAGHVDNADGPSVFYALGALTKGTSVEVVRKDGRTAVFSIDAIEVYDNDDFPDQRVYGDSPHASLRLITCGGGFSKETGYQGNVVAYAHLTEVRRSDGP</sequence>
<gene>
    <name evidence="3" type="ORF">G3I43_31635</name>
    <name evidence="4" type="ORF">G3I58_28085</name>
</gene>
<keyword evidence="1" id="KW-0378">Hydrolase</keyword>
<evidence type="ECO:0000313" key="5">
    <source>
        <dbReference type="Proteomes" id="UP000470951"/>
    </source>
</evidence>
<evidence type="ECO:0000256" key="1">
    <source>
        <dbReference type="ARBA" id="ARBA00022801"/>
    </source>
</evidence>
<dbReference type="InterPro" id="IPR023365">
    <property type="entry name" value="Sortase_dom-sf"/>
</dbReference>
<dbReference type="CDD" id="cd05829">
    <property type="entry name" value="Sortase_F"/>
    <property type="match status" value="1"/>
</dbReference>
<dbReference type="Gene3D" id="2.40.260.10">
    <property type="entry name" value="Sortase"/>
    <property type="match status" value="1"/>
</dbReference>
<accession>A0A6G3T199</accession>
<dbReference type="RefSeq" id="WP_087766597.1">
    <property type="nucleotide sequence ID" value="NZ_CBDRIV010000011.1"/>
</dbReference>
<dbReference type="AlphaFoldDB" id="A0A6G3T199"/>
<dbReference type="InterPro" id="IPR005754">
    <property type="entry name" value="Sortase"/>
</dbReference>
<dbReference type="SUPFAM" id="SSF63817">
    <property type="entry name" value="Sortase"/>
    <property type="match status" value="1"/>
</dbReference>
<dbReference type="Proteomes" id="UP000470951">
    <property type="component" value="Unassembled WGS sequence"/>
</dbReference>
<dbReference type="InterPro" id="IPR042001">
    <property type="entry name" value="Sortase_F"/>
</dbReference>